<dbReference type="InterPro" id="IPR052022">
    <property type="entry name" value="26kDa_periplasmic_antigen"/>
</dbReference>
<keyword evidence="2" id="KW-1185">Reference proteome</keyword>
<accession>A0A1I0IAR7</accession>
<dbReference type="GO" id="GO:0006974">
    <property type="term" value="P:DNA damage response"/>
    <property type="evidence" value="ECO:0007669"/>
    <property type="project" value="TreeGrafter"/>
</dbReference>
<dbReference type="OrthoDB" id="9785192at2"/>
<evidence type="ECO:0000313" key="1">
    <source>
        <dbReference type="EMBL" id="SET93845.1"/>
    </source>
</evidence>
<organism evidence="1 2">
    <name type="scientific">Salinibacillus kushneri</name>
    <dbReference type="NCBI Taxonomy" id="237682"/>
    <lineage>
        <taxon>Bacteria</taxon>
        <taxon>Bacillati</taxon>
        <taxon>Bacillota</taxon>
        <taxon>Bacilli</taxon>
        <taxon>Bacillales</taxon>
        <taxon>Bacillaceae</taxon>
        <taxon>Salinibacillus</taxon>
    </lineage>
</organism>
<dbReference type="Gene3D" id="3.30.70.2970">
    <property type="entry name" value="Protein of unknown function (DUF541), domain 2"/>
    <property type="match status" value="1"/>
</dbReference>
<dbReference type="InterPro" id="IPR007497">
    <property type="entry name" value="SIMPL/DUF541"/>
</dbReference>
<dbReference type="AlphaFoldDB" id="A0A1I0IAR7"/>
<dbReference type="STRING" id="237682.SAMN05421676_11187"/>
<dbReference type="EMBL" id="FOHJ01000011">
    <property type="protein sequence ID" value="SET93845.1"/>
    <property type="molecule type" value="Genomic_DNA"/>
</dbReference>
<name>A0A1I0IAR7_9BACI</name>
<dbReference type="Proteomes" id="UP000199095">
    <property type="component" value="Unassembled WGS sequence"/>
</dbReference>
<gene>
    <name evidence="1" type="ORF">SAMN05421676_11187</name>
</gene>
<dbReference type="Gene3D" id="3.30.110.170">
    <property type="entry name" value="Protein of unknown function (DUF541), domain 1"/>
    <property type="match status" value="1"/>
</dbReference>
<reference evidence="2" key="1">
    <citation type="submission" date="2016-10" db="EMBL/GenBank/DDBJ databases">
        <authorList>
            <person name="Varghese N."/>
            <person name="Submissions S."/>
        </authorList>
    </citation>
    <scope>NUCLEOTIDE SEQUENCE [LARGE SCALE GENOMIC DNA]</scope>
    <source>
        <strain evidence="2">CGMCC 1.3566</strain>
    </source>
</reference>
<dbReference type="Pfam" id="PF04402">
    <property type="entry name" value="SIMPL"/>
    <property type="match status" value="1"/>
</dbReference>
<dbReference type="PANTHER" id="PTHR34387:SF1">
    <property type="entry name" value="PERIPLASMIC IMMUNOGENIC PROTEIN"/>
    <property type="match status" value="1"/>
</dbReference>
<sequence>MINNVPPEYIDKNDERRDTLYYSSPQVRVNNREVSSYLKVVGEGVISVKPDQAAISLGVITERKSLQNAQQTNAKMTSQVLSALRNLQIPNENIQTTTFRINMQYDYKDGDQIFRGYRVTNIVRVTVNDINQVGLVVDTAVENGANTVNDIELMVSDSAPYQQQALSKAIQNAQVKANTVRQTTGLSIQTIPYKVKEIRFQETDRPKTMVLGVATESPATPVEPGIIDIRSVVEAKFLIT</sequence>
<dbReference type="PANTHER" id="PTHR34387">
    <property type="entry name" value="SLR1258 PROTEIN"/>
    <property type="match status" value="1"/>
</dbReference>
<protein>
    <recommendedName>
        <fullName evidence="3">DUF541 domain-containing protein</fullName>
    </recommendedName>
</protein>
<evidence type="ECO:0000313" key="2">
    <source>
        <dbReference type="Proteomes" id="UP000199095"/>
    </source>
</evidence>
<proteinExistence type="predicted"/>
<evidence type="ECO:0008006" key="3">
    <source>
        <dbReference type="Google" id="ProtNLM"/>
    </source>
</evidence>